<reference evidence="1 2" key="1">
    <citation type="journal article" date="2018" name="PLoS Genet.">
        <title>Population sequencing reveals clonal diversity and ancestral inbreeding in the grapevine cultivar Chardonnay.</title>
        <authorList>
            <person name="Roach M.J."/>
            <person name="Johnson D.L."/>
            <person name="Bohlmann J."/>
            <person name="van Vuuren H.J."/>
            <person name="Jones S.J."/>
            <person name="Pretorius I.S."/>
            <person name="Schmidt S.A."/>
            <person name="Borneman A.R."/>
        </authorList>
    </citation>
    <scope>NUCLEOTIDE SEQUENCE [LARGE SCALE GENOMIC DNA]</scope>
    <source>
        <strain evidence="2">cv. Chardonnay</strain>
        <tissue evidence="1">Leaf</tissue>
    </source>
</reference>
<organism evidence="1 2">
    <name type="scientific">Vitis vinifera</name>
    <name type="common">Grape</name>
    <dbReference type="NCBI Taxonomy" id="29760"/>
    <lineage>
        <taxon>Eukaryota</taxon>
        <taxon>Viridiplantae</taxon>
        <taxon>Streptophyta</taxon>
        <taxon>Embryophyta</taxon>
        <taxon>Tracheophyta</taxon>
        <taxon>Spermatophyta</taxon>
        <taxon>Magnoliopsida</taxon>
        <taxon>eudicotyledons</taxon>
        <taxon>Gunneridae</taxon>
        <taxon>Pentapetalae</taxon>
        <taxon>rosids</taxon>
        <taxon>Vitales</taxon>
        <taxon>Vitaceae</taxon>
        <taxon>Viteae</taxon>
        <taxon>Vitis</taxon>
    </lineage>
</organism>
<comment type="caution">
    <text evidence="1">The sequence shown here is derived from an EMBL/GenBank/DDBJ whole genome shotgun (WGS) entry which is preliminary data.</text>
</comment>
<dbReference type="EMBL" id="QGNW01001746">
    <property type="protein sequence ID" value="RVW31665.1"/>
    <property type="molecule type" value="Genomic_DNA"/>
</dbReference>
<protein>
    <submittedName>
        <fullName evidence="1">Uncharacterized protein</fullName>
    </submittedName>
</protein>
<dbReference type="Proteomes" id="UP000288805">
    <property type="component" value="Unassembled WGS sequence"/>
</dbReference>
<dbReference type="AlphaFoldDB" id="A0A438D887"/>
<accession>A0A438D887</accession>
<sequence length="476" mass="53855">MTRGPQGEEAFIASRRPWDGYQAACRFGRSAVRSLVVWGPKGFHLINRKSTPRSYIFSLFLPHLAMTEHCFLGFPFSGVPLVISRPVHLGDYSLVFLLVASFCQVCSLFLSLRLQLPVSSIFLGFFGVCLRLRGRDDVWGFSVGWEITLLVLLERECIGLGVELGEVADLGRFCLGPMLHHVCKKDVASSNVAGPSGKGGSGRLYSGKPTEVLNEREFRDRFCLSNGVSIQLVDGNPMSTEKVTHNAIYFTKEQFNARLCFPLPSLFKEFLHYTQIPPTYIHPNIVRVLMGCSIQNMMFNLDLSLLEVLFVYIIKKGKKDIFSMFAHIPSLQLVTNLPDSNKGGAKGHVLVRGPWAGLLEHPERDFCPNNSLKLPSSHKRGRLVEWVKKASFDRLNKLFEITAIERHHQTLLSARNLLAVVQEPQSYVLNIFPRRLPKVVVPGEHFVLKDLPFYEKAREEDAKACQERLDQREEKR</sequence>
<evidence type="ECO:0000313" key="1">
    <source>
        <dbReference type="EMBL" id="RVW31665.1"/>
    </source>
</evidence>
<gene>
    <name evidence="1" type="ORF">CK203_092742</name>
</gene>
<name>A0A438D887_VITVI</name>
<evidence type="ECO:0000313" key="2">
    <source>
        <dbReference type="Proteomes" id="UP000288805"/>
    </source>
</evidence>
<proteinExistence type="predicted"/>